<gene>
    <name evidence="3" type="ORF">DNG_02580</name>
</gene>
<feature type="region of interest" description="Disordered" evidence="1">
    <location>
        <begin position="50"/>
        <end position="73"/>
    </location>
</feature>
<feature type="region of interest" description="Disordered" evidence="1">
    <location>
        <begin position="158"/>
        <end position="213"/>
    </location>
</feature>
<feature type="region of interest" description="Disordered" evidence="1">
    <location>
        <begin position="87"/>
        <end position="124"/>
    </location>
</feature>
<reference evidence="3" key="1">
    <citation type="submission" date="2018-03" db="EMBL/GenBank/DDBJ databases">
        <authorList>
            <person name="Guldener U."/>
        </authorList>
    </citation>
    <scope>NUCLEOTIDE SEQUENCE</scope>
</reference>
<keyword evidence="2" id="KW-0812">Transmembrane</keyword>
<proteinExistence type="predicted"/>
<keyword evidence="2" id="KW-1133">Transmembrane helix</keyword>
<keyword evidence="4" id="KW-1185">Reference proteome</keyword>
<accession>A0AAE8STF2</accession>
<name>A0AAE8STF2_9PEZI</name>
<comment type="caution">
    <text evidence="3">The sequence shown here is derived from an EMBL/GenBank/DDBJ whole genome shotgun (WGS) entry which is preliminary data.</text>
</comment>
<feature type="transmembrane region" description="Helical" evidence="2">
    <location>
        <begin position="139"/>
        <end position="160"/>
    </location>
</feature>
<dbReference type="Proteomes" id="UP001187682">
    <property type="component" value="Unassembled WGS sequence"/>
</dbReference>
<evidence type="ECO:0000256" key="2">
    <source>
        <dbReference type="SAM" id="Phobius"/>
    </source>
</evidence>
<dbReference type="EMBL" id="ONZQ02000003">
    <property type="protein sequence ID" value="SPN99729.1"/>
    <property type="molecule type" value="Genomic_DNA"/>
</dbReference>
<keyword evidence="2" id="KW-0472">Membrane</keyword>
<feature type="region of interest" description="Disordered" evidence="1">
    <location>
        <begin position="1"/>
        <end position="21"/>
    </location>
</feature>
<evidence type="ECO:0000313" key="3">
    <source>
        <dbReference type="EMBL" id="SPN99729.1"/>
    </source>
</evidence>
<sequence length="310" mass="32006">MAHRPDENLPEVVPDSSPQPLTYTQEYERRGLDQGDAKYTVIYDSQTPKILTSESAVSDSGTPTSPAPAYRPPVEGAAIGVAAVSKDPGAAAGATADRDVAADPASVDADDPGRSEAALGSEKGGKAEPKILGLKKRTFWIVLILAIVVIAAAAIGGGVGGSQSSKKSKSGADAAGADEPEVDTTPSSTESSPSSTTDSGASASSTGSGDGGNDTIIDAGFDLTVWEDADFKGKTMPAITKTGFLDLPFNATSYKWKPNGTDCCVTFCQGEKKSVGWRCTFFEREESTSVFGRIFVGCGVEGLQENSRCS</sequence>
<evidence type="ECO:0000256" key="1">
    <source>
        <dbReference type="SAM" id="MobiDB-lite"/>
    </source>
</evidence>
<feature type="compositionally biased region" description="Polar residues" evidence="1">
    <location>
        <begin position="50"/>
        <end position="64"/>
    </location>
</feature>
<protein>
    <submittedName>
        <fullName evidence="3">Uncharacterized protein</fullName>
    </submittedName>
</protein>
<dbReference type="AlphaFoldDB" id="A0AAE8STF2"/>
<organism evidence="3 4">
    <name type="scientific">Cephalotrichum gorgonifer</name>
    <dbReference type="NCBI Taxonomy" id="2041049"/>
    <lineage>
        <taxon>Eukaryota</taxon>
        <taxon>Fungi</taxon>
        <taxon>Dikarya</taxon>
        <taxon>Ascomycota</taxon>
        <taxon>Pezizomycotina</taxon>
        <taxon>Sordariomycetes</taxon>
        <taxon>Hypocreomycetidae</taxon>
        <taxon>Microascales</taxon>
        <taxon>Microascaceae</taxon>
        <taxon>Cephalotrichum</taxon>
    </lineage>
</organism>
<feature type="compositionally biased region" description="Low complexity" evidence="1">
    <location>
        <begin position="184"/>
        <end position="207"/>
    </location>
</feature>
<evidence type="ECO:0000313" key="4">
    <source>
        <dbReference type="Proteomes" id="UP001187682"/>
    </source>
</evidence>